<keyword evidence="1" id="KW-1133">Transmembrane helix</keyword>
<gene>
    <name evidence="3" type="ORF">M72_05051</name>
</gene>
<protein>
    <recommendedName>
        <fullName evidence="2">Zinc-ribbon domain-containing protein</fullName>
    </recommendedName>
</protein>
<feature type="domain" description="Zinc-ribbon" evidence="2">
    <location>
        <begin position="2"/>
        <end position="24"/>
    </location>
</feature>
<evidence type="ECO:0000313" key="3">
    <source>
        <dbReference type="EMBL" id="CRL37835.1"/>
    </source>
</evidence>
<feature type="transmembrane region" description="Helical" evidence="1">
    <location>
        <begin position="42"/>
        <end position="61"/>
    </location>
</feature>
<feature type="transmembrane region" description="Helical" evidence="1">
    <location>
        <begin position="68"/>
        <end position="85"/>
    </location>
</feature>
<reference evidence="4" key="1">
    <citation type="submission" date="2015-05" db="EMBL/GenBank/DDBJ databases">
        <authorList>
            <consortium name="Pathogen Informatics"/>
        </authorList>
    </citation>
    <scope>NUCLEOTIDE SEQUENCE [LARGE SCALE GENOMIC DNA]</scope>
    <source>
        <strain evidence="4">M72</strain>
    </source>
</reference>
<dbReference type="STRING" id="301302.ERS852420_00677"/>
<sequence>MYCRKCGREIPDDSIMCGYCGTPVNPDNPYTYGGTPQNMDEGANGLGIASMILGIVAILLACCAGGKWLTFFVAAAGLILGIIALQKPKYGSSRGMALAGVICSVIALLMKIIVIILLGVGIGTFLYSHMFHF</sequence>
<organism evidence="3 4">
    <name type="scientific">Roseburia faecis</name>
    <dbReference type="NCBI Taxonomy" id="301302"/>
    <lineage>
        <taxon>Bacteria</taxon>
        <taxon>Bacillati</taxon>
        <taxon>Bacillota</taxon>
        <taxon>Clostridia</taxon>
        <taxon>Lachnospirales</taxon>
        <taxon>Lachnospiraceae</taxon>
        <taxon>Roseburia</taxon>
    </lineage>
</organism>
<keyword evidence="1" id="KW-0472">Membrane</keyword>
<keyword evidence="4" id="KW-1185">Reference proteome</keyword>
<feature type="transmembrane region" description="Helical" evidence="1">
    <location>
        <begin position="97"/>
        <end position="127"/>
    </location>
</feature>
<evidence type="ECO:0000259" key="2">
    <source>
        <dbReference type="Pfam" id="PF13240"/>
    </source>
</evidence>
<dbReference type="EMBL" id="CVRR01000019">
    <property type="protein sequence ID" value="CRL37835.1"/>
    <property type="molecule type" value="Genomic_DNA"/>
</dbReference>
<dbReference type="RefSeq" id="WP_055067781.1">
    <property type="nucleotide sequence ID" value="NZ_CP173697.1"/>
</dbReference>
<proteinExistence type="predicted"/>
<keyword evidence="1" id="KW-0812">Transmembrane</keyword>
<dbReference type="InterPro" id="IPR026870">
    <property type="entry name" value="Zinc_ribbon_dom"/>
</dbReference>
<dbReference type="OrthoDB" id="2068584at2"/>
<evidence type="ECO:0000313" key="4">
    <source>
        <dbReference type="Proteomes" id="UP000049979"/>
    </source>
</evidence>
<dbReference type="AlphaFoldDB" id="A0A0M6WL83"/>
<dbReference type="Proteomes" id="UP000049979">
    <property type="component" value="Unassembled WGS sequence"/>
</dbReference>
<name>A0A0M6WL83_9FIRM</name>
<evidence type="ECO:0000256" key="1">
    <source>
        <dbReference type="SAM" id="Phobius"/>
    </source>
</evidence>
<dbReference type="Pfam" id="PF13240">
    <property type="entry name" value="Zn_Ribbon_1"/>
    <property type="match status" value="1"/>
</dbReference>
<accession>A0A0M6WL83</accession>